<gene>
    <name evidence="1" type="ORF">DPMN_012049</name>
</gene>
<evidence type="ECO:0000313" key="2">
    <source>
        <dbReference type="Proteomes" id="UP000828390"/>
    </source>
</evidence>
<dbReference type="EMBL" id="JAIWYP010000001">
    <property type="protein sequence ID" value="KAH3888028.1"/>
    <property type="molecule type" value="Genomic_DNA"/>
</dbReference>
<sequence length="147" mass="15623">MGIGASCVRYGHRPGRADCSGLGVRARYRKHPDSFQRRALCRAPIHGTPVFNVPRRGHVSGVGGVGVGTGDGLASNDDSLLGFETSPGTIHCAKLQLPVNSRGRSLSMPSEEELDGKCERLKRPDVRGSLCVVVSTSNDQTGPSREL</sequence>
<comment type="caution">
    <text evidence="1">The sequence shown here is derived from an EMBL/GenBank/DDBJ whole genome shotgun (WGS) entry which is preliminary data.</text>
</comment>
<keyword evidence="2" id="KW-1185">Reference proteome</keyword>
<organism evidence="1 2">
    <name type="scientific">Dreissena polymorpha</name>
    <name type="common">Zebra mussel</name>
    <name type="synonym">Mytilus polymorpha</name>
    <dbReference type="NCBI Taxonomy" id="45954"/>
    <lineage>
        <taxon>Eukaryota</taxon>
        <taxon>Metazoa</taxon>
        <taxon>Spiralia</taxon>
        <taxon>Lophotrochozoa</taxon>
        <taxon>Mollusca</taxon>
        <taxon>Bivalvia</taxon>
        <taxon>Autobranchia</taxon>
        <taxon>Heteroconchia</taxon>
        <taxon>Euheterodonta</taxon>
        <taxon>Imparidentia</taxon>
        <taxon>Neoheterodontei</taxon>
        <taxon>Myida</taxon>
        <taxon>Dreissenoidea</taxon>
        <taxon>Dreissenidae</taxon>
        <taxon>Dreissena</taxon>
    </lineage>
</organism>
<evidence type="ECO:0000313" key="1">
    <source>
        <dbReference type="EMBL" id="KAH3888028.1"/>
    </source>
</evidence>
<proteinExistence type="predicted"/>
<dbReference type="Proteomes" id="UP000828390">
    <property type="component" value="Unassembled WGS sequence"/>
</dbReference>
<dbReference type="AlphaFoldDB" id="A0A9D4S2G3"/>
<reference evidence="1" key="1">
    <citation type="journal article" date="2019" name="bioRxiv">
        <title>The Genome of the Zebra Mussel, Dreissena polymorpha: A Resource for Invasive Species Research.</title>
        <authorList>
            <person name="McCartney M.A."/>
            <person name="Auch B."/>
            <person name="Kono T."/>
            <person name="Mallez S."/>
            <person name="Zhang Y."/>
            <person name="Obille A."/>
            <person name="Becker A."/>
            <person name="Abrahante J.E."/>
            <person name="Garbe J."/>
            <person name="Badalamenti J.P."/>
            <person name="Herman A."/>
            <person name="Mangelson H."/>
            <person name="Liachko I."/>
            <person name="Sullivan S."/>
            <person name="Sone E.D."/>
            <person name="Koren S."/>
            <person name="Silverstein K.A.T."/>
            <person name="Beckman K.B."/>
            <person name="Gohl D.M."/>
        </authorList>
    </citation>
    <scope>NUCLEOTIDE SEQUENCE</scope>
    <source>
        <strain evidence="1">Duluth1</strain>
        <tissue evidence="1">Whole animal</tissue>
    </source>
</reference>
<name>A0A9D4S2G3_DREPO</name>
<protein>
    <submittedName>
        <fullName evidence="1">Uncharacterized protein</fullName>
    </submittedName>
</protein>
<accession>A0A9D4S2G3</accession>
<reference evidence="1" key="2">
    <citation type="submission" date="2020-11" db="EMBL/GenBank/DDBJ databases">
        <authorList>
            <person name="McCartney M.A."/>
            <person name="Auch B."/>
            <person name="Kono T."/>
            <person name="Mallez S."/>
            <person name="Becker A."/>
            <person name="Gohl D.M."/>
            <person name="Silverstein K.A.T."/>
            <person name="Koren S."/>
            <person name="Bechman K.B."/>
            <person name="Herman A."/>
            <person name="Abrahante J.E."/>
            <person name="Garbe J."/>
        </authorList>
    </citation>
    <scope>NUCLEOTIDE SEQUENCE</scope>
    <source>
        <strain evidence="1">Duluth1</strain>
        <tissue evidence="1">Whole animal</tissue>
    </source>
</reference>